<proteinExistence type="predicted"/>
<dbReference type="Proteomes" id="UP001054945">
    <property type="component" value="Unassembled WGS sequence"/>
</dbReference>
<name>A0AAV4T6V8_CAEEX</name>
<keyword evidence="2" id="KW-1185">Reference proteome</keyword>
<evidence type="ECO:0000313" key="2">
    <source>
        <dbReference type="Proteomes" id="UP001054945"/>
    </source>
</evidence>
<reference evidence="1 2" key="1">
    <citation type="submission" date="2021-06" db="EMBL/GenBank/DDBJ databases">
        <title>Caerostris extrusa draft genome.</title>
        <authorList>
            <person name="Kono N."/>
            <person name="Arakawa K."/>
        </authorList>
    </citation>
    <scope>NUCLEOTIDE SEQUENCE [LARGE SCALE GENOMIC DNA]</scope>
</reference>
<organism evidence="1 2">
    <name type="scientific">Caerostris extrusa</name>
    <name type="common">Bark spider</name>
    <name type="synonym">Caerostris bankana</name>
    <dbReference type="NCBI Taxonomy" id="172846"/>
    <lineage>
        <taxon>Eukaryota</taxon>
        <taxon>Metazoa</taxon>
        <taxon>Ecdysozoa</taxon>
        <taxon>Arthropoda</taxon>
        <taxon>Chelicerata</taxon>
        <taxon>Arachnida</taxon>
        <taxon>Araneae</taxon>
        <taxon>Araneomorphae</taxon>
        <taxon>Entelegynae</taxon>
        <taxon>Araneoidea</taxon>
        <taxon>Araneidae</taxon>
        <taxon>Caerostris</taxon>
    </lineage>
</organism>
<sequence>MKFRLIRPFRFKQDDGKSRSFTTDLSVWAIRLQCIWEALFINKSFMSSDPVATAFVFFDGSECTEMQSNAFRADGRQLFGQCAM</sequence>
<gene>
    <name evidence="1" type="ORF">CEXT_540101</name>
</gene>
<dbReference type="EMBL" id="BPLR01010688">
    <property type="protein sequence ID" value="GIY41036.1"/>
    <property type="molecule type" value="Genomic_DNA"/>
</dbReference>
<dbReference type="AlphaFoldDB" id="A0AAV4T6V8"/>
<protein>
    <submittedName>
        <fullName evidence="1">Uncharacterized protein</fullName>
    </submittedName>
</protein>
<comment type="caution">
    <text evidence="1">The sequence shown here is derived from an EMBL/GenBank/DDBJ whole genome shotgun (WGS) entry which is preliminary data.</text>
</comment>
<accession>A0AAV4T6V8</accession>
<evidence type="ECO:0000313" key="1">
    <source>
        <dbReference type="EMBL" id="GIY41036.1"/>
    </source>
</evidence>